<feature type="region of interest" description="Disordered" evidence="1">
    <location>
        <begin position="1"/>
        <end position="28"/>
    </location>
</feature>
<name>A0A371HBX0_MUCPR</name>
<gene>
    <name evidence="2" type="ORF">CR513_16602</name>
</gene>
<dbReference type="EMBL" id="QJKJ01003041">
    <property type="protein sequence ID" value="RDY00245.1"/>
    <property type="molecule type" value="Genomic_DNA"/>
</dbReference>
<evidence type="ECO:0000313" key="2">
    <source>
        <dbReference type="EMBL" id="RDY00245.1"/>
    </source>
</evidence>
<evidence type="ECO:0000256" key="1">
    <source>
        <dbReference type="SAM" id="MobiDB-lite"/>
    </source>
</evidence>
<evidence type="ECO:0000313" key="3">
    <source>
        <dbReference type="Proteomes" id="UP000257109"/>
    </source>
</evidence>
<dbReference type="OrthoDB" id="1731207at2759"/>
<proteinExistence type="predicted"/>
<comment type="caution">
    <text evidence="2">The sequence shown here is derived from an EMBL/GenBank/DDBJ whole genome shotgun (WGS) entry which is preliminary data.</text>
</comment>
<reference evidence="2" key="1">
    <citation type="submission" date="2018-05" db="EMBL/GenBank/DDBJ databases">
        <title>Draft genome of Mucuna pruriens seed.</title>
        <authorList>
            <person name="Nnadi N.E."/>
            <person name="Vos R."/>
            <person name="Hasami M.H."/>
            <person name="Devisetty U.K."/>
            <person name="Aguiy J.C."/>
        </authorList>
    </citation>
    <scope>NUCLEOTIDE SEQUENCE [LARGE SCALE GENOMIC DNA]</scope>
    <source>
        <strain evidence="2">JCA_2017</strain>
    </source>
</reference>
<feature type="compositionally biased region" description="Basic and acidic residues" evidence="1">
    <location>
        <begin position="12"/>
        <end position="28"/>
    </location>
</feature>
<sequence length="90" mass="11364">MMSHRSKRSERLRREMRHEEEEPTIERKYEEEPGRVRRYEEHPRKSPLNALKCKIPPFSHLEWEMKVDQLLQYFNYDDYEKVRMVTYEFN</sequence>
<dbReference type="AlphaFoldDB" id="A0A371HBX0"/>
<organism evidence="2 3">
    <name type="scientific">Mucuna pruriens</name>
    <name type="common">Velvet bean</name>
    <name type="synonym">Dolichos pruriens</name>
    <dbReference type="NCBI Taxonomy" id="157652"/>
    <lineage>
        <taxon>Eukaryota</taxon>
        <taxon>Viridiplantae</taxon>
        <taxon>Streptophyta</taxon>
        <taxon>Embryophyta</taxon>
        <taxon>Tracheophyta</taxon>
        <taxon>Spermatophyta</taxon>
        <taxon>Magnoliopsida</taxon>
        <taxon>eudicotyledons</taxon>
        <taxon>Gunneridae</taxon>
        <taxon>Pentapetalae</taxon>
        <taxon>rosids</taxon>
        <taxon>fabids</taxon>
        <taxon>Fabales</taxon>
        <taxon>Fabaceae</taxon>
        <taxon>Papilionoideae</taxon>
        <taxon>50 kb inversion clade</taxon>
        <taxon>NPAAA clade</taxon>
        <taxon>indigoferoid/millettioid clade</taxon>
        <taxon>Phaseoleae</taxon>
        <taxon>Mucuna</taxon>
    </lineage>
</organism>
<keyword evidence="3" id="KW-1185">Reference proteome</keyword>
<accession>A0A371HBX0</accession>
<protein>
    <submittedName>
        <fullName evidence="2">Uncharacterized protein</fullName>
    </submittedName>
</protein>
<feature type="compositionally biased region" description="Basic residues" evidence="1">
    <location>
        <begin position="1"/>
        <end position="11"/>
    </location>
</feature>
<feature type="non-terminal residue" evidence="2">
    <location>
        <position position="1"/>
    </location>
</feature>
<dbReference type="Proteomes" id="UP000257109">
    <property type="component" value="Unassembled WGS sequence"/>
</dbReference>